<dbReference type="AlphaFoldDB" id="A0A2T0X4G9"/>
<dbReference type="RefSeq" id="WP_106154485.1">
    <property type="nucleotide sequence ID" value="NZ_PVTS01000021.1"/>
</dbReference>
<dbReference type="InterPro" id="IPR008927">
    <property type="entry name" value="6-PGluconate_DH-like_C_sf"/>
</dbReference>
<feature type="domain" description="3-hydroxyacyl-CoA dehydrogenase C-terminal" evidence="3">
    <location>
        <begin position="215"/>
        <end position="310"/>
    </location>
</feature>
<dbReference type="Gene3D" id="3.40.50.720">
    <property type="entry name" value="NAD(P)-binding Rossmann-like Domain"/>
    <property type="match status" value="1"/>
</dbReference>
<dbReference type="EMBL" id="QPIZ01000023">
    <property type="protein sequence ID" value="RCW30213.1"/>
    <property type="molecule type" value="Genomic_DNA"/>
</dbReference>
<name>A0A2T0X4G9_9BACT</name>
<keyword evidence="6" id="KW-1185">Reference proteome</keyword>
<dbReference type="OrthoDB" id="9771883at2"/>
<dbReference type="SUPFAM" id="SSF48179">
    <property type="entry name" value="6-phosphogluconate dehydrogenase C-terminal domain-like"/>
    <property type="match status" value="1"/>
</dbReference>
<organism evidence="5 6">
    <name type="scientific">Marinilabilia salmonicolor</name>
    <dbReference type="NCBI Taxonomy" id="989"/>
    <lineage>
        <taxon>Bacteria</taxon>
        <taxon>Pseudomonadati</taxon>
        <taxon>Bacteroidota</taxon>
        <taxon>Bacteroidia</taxon>
        <taxon>Marinilabiliales</taxon>
        <taxon>Marinilabiliaceae</taxon>
        <taxon>Marinilabilia</taxon>
    </lineage>
</organism>
<dbReference type="PANTHER" id="PTHR48075:SF5">
    <property type="entry name" value="3-HYDROXYBUTYRYL-COA DEHYDROGENASE"/>
    <property type="match status" value="1"/>
</dbReference>
<evidence type="ECO:0000256" key="2">
    <source>
        <dbReference type="PIRSR" id="PIRSR000105-1"/>
    </source>
</evidence>
<dbReference type="PIRSF" id="PIRSF000105">
    <property type="entry name" value="HCDH"/>
    <property type="match status" value="1"/>
</dbReference>
<sequence length="331" mass="37026">MAEIVVEPIERYALSAKRRVKTLFSKIGVVGCGKEGQNIVRIAAWHGIEVVFIELSEEKIQSSLDHISKELDNRIETWGLTSGEKRAIMGRIKGSLDFHDLAGCDFVIEAVRADEKTGLRSIDARKDVFHKIEQVVDRDAIIATNATTIIITELASELEFPDRCVSLHFFVTSPEARIIEVVKGLYTTDEVYNKVCTFVKLINREVIPVEESAGLVSIRLFVTLLNEACEALMEGVATAENIDKTMIIGMGMRFGPFQMADIVGLNKVEKWMENLYEEFGGPKYKPSPLIKRLVRAKRLGVQTGYGFFRYDADGNKVDETSTATIASREQV</sequence>
<dbReference type="Proteomes" id="UP000252733">
    <property type="component" value="Unassembled WGS sequence"/>
</dbReference>
<dbReference type="Pfam" id="PF00725">
    <property type="entry name" value="3HCDH"/>
    <property type="match status" value="1"/>
</dbReference>
<protein>
    <submittedName>
        <fullName evidence="5">3-hydroxybutyryl-CoA dehydrogenase</fullName>
    </submittedName>
</protein>
<evidence type="ECO:0000259" key="4">
    <source>
        <dbReference type="Pfam" id="PF02737"/>
    </source>
</evidence>
<accession>A0A2T0X4G9</accession>
<dbReference type="GO" id="GO:0006631">
    <property type="term" value="P:fatty acid metabolic process"/>
    <property type="evidence" value="ECO:0007669"/>
    <property type="project" value="InterPro"/>
</dbReference>
<evidence type="ECO:0000259" key="3">
    <source>
        <dbReference type="Pfam" id="PF00725"/>
    </source>
</evidence>
<keyword evidence="1" id="KW-0560">Oxidoreductase</keyword>
<feature type="site" description="Important for catalytic activity" evidence="2">
    <location>
        <position position="168"/>
    </location>
</feature>
<evidence type="ECO:0000313" key="5">
    <source>
        <dbReference type="EMBL" id="RCW30213.1"/>
    </source>
</evidence>
<evidence type="ECO:0000313" key="6">
    <source>
        <dbReference type="Proteomes" id="UP000252733"/>
    </source>
</evidence>
<dbReference type="GO" id="GO:0070403">
    <property type="term" value="F:NAD+ binding"/>
    <property type="evidence" value="ECO:0007669"/>
    <property type="project" value="InterPro"/>
</dbReference>
<dbReference type="PANTHER" id="PTHR48075">
    <property type="entry name" value="3-HYDROXYACYL-COA DEHYDROGENASE FAMILY PROTEIN"/>
    <property type="match status" value="1"/>
</dbReference>
<gene>
    <name evidence="5" type="ORF">DFO77_12338</name>
</gene>
<evidence type="ECO:0000256" key="1">
    <source>
        <dbReference type="ARBA" id="ARBA00023002"/>
    </source>
</evidence>
<dbReference type="STRING" id="1168289.GCA_000259075_01902"/>
<dbReference type="InterPro" id="IPR006176">
    <property type="entry name" value="3-OHacyl-CoA_DH_NAD-bd"/>
</dbReference>
<dbReference type="InterPro" id="IPR013328">
    <property type="entry name" value="6PGD_dom2"/>
</dbReference>
<dbReference type="Pfam" id="PF02737">
    <property type="entry name" value="3HCDH_N"/>
    <property type="match status" value="1"/>
</dbReference>
<dbReference type="InterPro" id="IPR006108">
    <property type="entry name" value="3HC_DH_C"/>
</dbReference>
<dbReference type="Gene3D" id="1.10.1040.10">
    <property type="entry name" value="N-(1-d-carboxylethyl)-l-norvaline Dehydrogenase, domain 2"/>
    <property type="match status" value="1"/>
</dbReference>
<proteinExistence type="predicted"/>
<comment type="caution">
    <text evidence="5">The sequence shown here is derived from an EMBL/GenBank/DDBJ whole genome shotgun (WGS) entry which is preliminary data.</text>
</comment>
<dbReference type="SUPFAM" id="SSF51735">
    <property type="entry name" value="NAD(P)-binding Rossmann-fold domains"/>
    <property type="match status" value="1"/>
</dbReference>
<feature type="domain" description="3-hydroxyacyl-CoA dehydrogenase NAD binding" evidence="4">
    <location>
        <begin position="26"/>
        <end position="211"/>
    </location>
</feature>
<dbReference type="GO" id="GO:0016616">
    <property type="term" value="F:oxidoreductase activity, acting on the CH-OH group of donors, NAD or NADP as acceptor"/>
    <property type="evidence" value="ECO:0007669"/>
    <property type="project" value="InterPro"/>
</dbReference>
<dbReference type="InterPro" id="IPR022694">
    <property type="entry name" value="3-OHacyl-CoA_DH"/>
</dbReference>
<dbReference type="InterPro" id="IPR036291">
    <property type="entry name" value="NAD(P)-bd_dom_sf"/>
</dbReference>
<reference evidence="5 6" key="1">
    <citation type="submission" date="2018-07" db="EMBL/GenBank/DDBJ databases">
        <title>Freshwater and sediment microbial communities from various areas in North America, analyzing microbe dynamics in response to fracking.</title>
        <authorList>
            <person name="Lamendella R."/>
        </authorList>
    </citation>
    <scope>NUCLEOTIDE SEQUENCE [LARGE SCALE GENOMIC DNA]</scope>
    <source>
        <strain evidence="5 6">160A</strain>
    </source>
</reference>